<evidence type="ECO:0000313" key="2">
    <source>
        <dbReference type="EMBL" id="SHM04935.1"/>
    </source>
</evidence>
<keyword evidence="1" id="KW-1133">Transmembrane helix</keyword>
<feature type="transmembrane region" description="Helical" evidence="1">
    <location>
        <begin position="93"/>
        <end position="111"/>
    </location>
</feature>
<feature type="transmembrane region" description="Helical" evidence="1">
    <location>
        <begin position="72"/>
        <end position="88"/>
    </location>
</feature>
<protein>
    <submittedName>
        <fullName evidence="2">Branched-chain amino acid transport protein (AzlD)</fullName>
    </submittedName>
</protein>
<evidence type="ECO:0000256" key="1">
    <source>
        <dbReference type="SAM" id="Phobius"/>
    </source>
</evidence>
<evidence type="ECO:0000313" key="3">
    <source>
        <dbReference type="Proteomes" id="UP000186002"/>
    </source>
</evidence>
<dbReference type="InterPro" id="IPR008407">
    <property type="entry name" value="Brnchd-chn_aa_trnsp_AzlD"/>
</dbReference>
<feature type="transmembrane region" description="Helical" evidence="1">
    <location>
        <begin position="6"/>
        <end position="30"/>
    </location>
</feature>
<dbReference type="EMBL" id="FRBW01000002">
    <property type="protein sequence ID" value="SHM04935.1"/>
    <property type="molecule type" value="Genomic_DNA"/>
</dbReference>
<dbReference type="OrthoDB" id="7855510at2"/>
<sequence>MIDAWWWPYVMIIFAGWIATDMWRWLGVLVGGGLREDSELLIWVRSVATALVAGVIAKLILFPSGILAETPVWLRIFAAVCGFSAFLATRQKVIVGVLAGEAVLIIGWLMLGGA</sequence>
<keyword evidence="1" id="KW-0812">Transmembrane</keyword>
<dbReference type="STRING" id="735517.SAMN05444272_1648"/>
<keyword evidence="3" id="KW-1185">Reference proteome</keyword>
<dbReference type="Pfam" id="PF05437">
    <property type="entry name" value="AzlD"/>
    <property type="match status" value="1"/>
</dbReference>
<organism evidence="2 3">
    <name type="scientific">Roseibium suaedae</name>
    <dbReference type="NCBI Taxonomy" id="735517"/>
    <lineage>
        <taxon>Bacteria</taxon>
        <taxon>Pseudomonadati</taxon>
        <taxon>Pseudomonadota</taxon>
        <taxon>Alphaproteobacteria</taxon>
        <taxon>Hyphomicrobiales</taxon>
        <taxon>Stappiaceae</taxon>
        <taxon>Roseibium</taxon>
    </lineage>
</organism>
<dbReference type="AlphaFoldDB" id="A0A1M7FLS9"/>
<accession>A0A1M7FLS9</accession>
<proteinExistence type="predicted"/>
<feature type="transmembrane region" description="Helical" evidence="1">
    <location>
        <begin position="42"/>
        <end position="66"/>
    </location>
</feature>
<gene>
    <name evidence="2" type="ORF">SAMN05444272_1648</name>
</gene>
<name>A0A1M7FLS9_9HYPH</name>
<reference evidence="2 3" key="1">
    <citation type="submission" date="2016-11" db="EMBL/GenBank/DDBJ databases">
        <authorList>
            <person name="Jaros S."/>
            <person name="Januszkiewicz K."/>
            <person name="Wedrychowicz H."/>
        </authorList>
    </citation>
    <scope>NUCLEOTIDE SEQUENCE [LARGE SCALE GENOMIC DNA]</scope>
    <source>
        <strain evidence="2 3">DSM 22153</strain>
    </source>
</reference>
<dbReference type="Proteomes" id="UP000186002">
    <property type="component" value="Unassembled WGS sequence"/>
</dbReference>
<dbReference type="RefSeq" id="WP_073011697.1">
    <property type="nucleotide sequence ID" value="NZ_FRBW01000002.1"/>
</dbReference>
<keyword evidence="1" id="KW-0472">Membrane</keyword>